<dbReference type="InterPro" id="IPR046848">
    <property type="entry name" value="E_motif"/>
</dbReference>
<dbReference type="Proteomes" id="UP000197138">
    <property type="component" value="Unassembled WGS sequence"/>
</dbReference>
<feature type="repeat" description="PPR" evidence="3">
    <location>
        <begin position="707"/>
        <end position="741"/>
    </location>
</feature>
<feature type="repeat" description="PPR" evidence="3">
    <location>
        <begin position="1045"/>
        <end position="1079"/>
    </location>
</feature>
<dbReference type="InterPro" id="IPR011990">
    <property type="entry name" value="TPR-like_helical_dom_sf"/>
</dbReference>
<comment type="similarity">
    <text evidence="2">Belongs to the PPR family. PCMP-E subfamily.</text>
</comment>
<dbReference type="Gene3D" id="3.40.525.10">
    <property type="entry name" value="CRAL-TRIO lipid binding domain"/>
    <property type="match status" value="1"/>
</dbReference>
<dbReference type="InterPro" id="IPR001251">
    <property type="entry name" value="CRAL-TRIO_dom"/>
</dbReference>
<evidence type="ECO:0000256" key="1">
    <source>
        <dbReference type="ARBA" id="ARBA00022737"/>
    </source>
</evidence>
<dbReference type="PANTHER" id="PTHR47926">
    <property type="entry name" value="PENTATRICOPEPTIDE REPEAT-CONTAINING PROTEIN"/>
    <property type="match status" value="1"/>
</dbReference>
<dbReference type="GO" id="GO:0009451">
    <property type="term" value="P:RNA modification"/>
    <property type="evidence" value="ECO:0007669"/>
    <property type="project" value="InterPro"/>
</dbReference>
<feature type="repeat" description="PPR" evidence="3">
    <location>
        <begin position="809"/>
        <end position="843"/>
    </location>
</feature>
<dbReference type="SUPFAM" id="SSF52949">
    <property type="entry name" value="Macro domain-like"/>
    <property type="match status" value="1"/>
</dbReference>
<evidence type="ECO:0000259" key="5">
    <source>
        <dbReference type="Pfam" id="PF13716"/>
    </source>
</evidence>
<dbReference type="Pfam" id="PF01661">
    <property type="entry name" value="Macro"/>
    <property type="match status" value="1"/>
</dbReference>
<evidence type="ECO:0000256" key="3">
    <source>
        <dbReference type="PROSITE-ProRule" id="PRU00708"/>
    </source>
</evidence>
<comment type="caution">
    <text evidence="6">The sequence shown here is derived from an EMBL/GenBank/DDBJ whole genome shotgun (WGS) entry which is preliminary data.</text>
</comment>
<dbReference type="AlphaFoldDB" id="A0A218XY41"/>
<evidence type="ECO:0000313" key="6">
    <source>
        <dbReference type="EMBL" id="OWM89499.1"/>
    </source>
</evidence>
<dbReference type="InterPro" id="IPR046960">
    <property type="entry name" value="PPR_At4g14850-like_plant"/>
</dbReference>
<accession>A0A218XY41</accession>
<dbReference type="EMBL" id="MTKT01000666">
    <property type="protein sequence ID" value="OWM89499.1"/>
    <property type="molecule type" value="Genomic_DNA"/>
</dbReference>
<dbReference type="PANTHER" id="PTHR47926:SF344">
    <property type="entry name" value="OS07G0636900 PROTEIN"/>
    <property type="match status" value="1"/>
</dbReference>
<dbReference type="Pfam" id="PF01535">
    <property type="entry name" value="PPR"/>
    <property type="match status" value="4"/>
</dbReference>
<evidence type="ECO:0000256" key="2">
    <source>
        <dbReference type="ARBA" id="ARBA00061659"/>
    </source>
</evidence>
<dbReference type="FunFam" id="1.25.40.10:FF:000031">
    <property type="entry name" value="Pentatricopeptide repeat-containing protein mitochondrial"/>
    <property type="match status" value="1"/>
</dbReference>
<feature type="repeat" description="PPR" evidence="3">
    <location>
        <begin position="604"/>
        <end position="638"/>
    </location>
</feature>
<dbReference type="InterPro" id="IPR043472">
    <property type="entry name" value="Macro_dom-like"/>
</dbReference>
<sequence>MYRTVATAASVGGLPTESGDYVVSLDQVPRWSDAEYRSSLPYENEDPSFSNAYFADPLMSYSGAESSSNGMVSRFPVNREINSKIYLWRGNPWNLEVDAVVNSTNENLDEAHSSPGLHAATGPGLAEECASLGGCRTGMAKVTNAYDLPASIAMGCIYTEAKNYPREPAAHVAIRTVRRFLEKQKDKIKAVVFCTTTANDTEIYKRLLPLYFPRDKHEEEIAISKLPADVGDENGETVIDERKIRIKPLPKKYIPKPPQAPDDPPVSDVGLVRRNSSHLDSLLDPAFMSLIKDPDQRHKEQWEKTAQAKSGFNCAKLLGFGDLGGPPLSAAEEYTLHSRYLAKANSLSLSEIAEMKIVYRGGVDSEGRPVMVVVGAHFLLRCLELERYRGGVDSEGRPVMVVVGAHFLLRCLELERFVLYVVKEFEPLIKKPYTIVYFHSAASLELACTTLRSLTQLHAHLLVTGHHGDPLPSTKLIESYAQLGCLGSSRLVFETFPSPADSFMWGVLIKCHVWSRFFEDAVELYHRMVSGGGAEVSRFIYPSVLRACSCCRAHLGTGENVHGRVIKCGLDCDDVIRTCLLSLYGEMGSTSSAKKVFDEMSERDVVCWSSIISTYIDNGDALGGLGMFRLMVSGGVAPDSVTMISLAEACAQLGSLCLARSVHGQVLTWNIESNDDGSLNNSLITMYSKCGDLASAERLFYNSFYRNTASWTAMISSYNQGGRFHDAISVFLEMQRSGVGPNSVTLMALLFSCSGLGWVRGGKSVHCFIIRNSADPEYDFLGPPLIEFYADCGRLRDSEKVFGMIQGRDVVSWNMLISLYARKGLLDRALSTLGQMLTNGVMPDSFSLATSLSACGNLGLLQVGREIHGHVVRTGFSNEYVQNALIDMYSKCSRVDWAHNLFINAQQRSVVTWNSMICGFSQNGYSQEAIKLFTQMYTRRLYMDEVTFLAAIQACTDLVYIEKGRWLHHKLITCGISNSIYVDTALLNMYSKCGDQRTAQMIFDRMTEKSVVSWSAMIAGYGIHGQVTSALSVFNQMIESGIKPNEITFMNILSTCSHAGYLEEGKFCFKLMKEYGVEPQMEHFACLVDLLSRSGNLDDAYSVIRSMSLPADAGMWSSFLSGCRVHRRFDLILTVKRNLVNVETRDTGYFSLLSNIYAEEGNWGESGKLRSVMESTGLKKVRGYSMIELG</sequence>
<dbReference type="NCBIfam" id="TIGR00756">
    <property type="entry name" value="PPR"/>
    <property type="match status" value="6"/>
</dbReference>
<reference evidence="7" key="1">
    <citation type="journal article" date="2017" name="Plant J.">
        <title>The pomegranate (Punica granatum L.) genome and the genomics of punicalagin biosynthesis.</title>
        <authorList>
            <person name="Qin G."/>
            <person name="Xu C."/>
            <person name="Ming R."/>
            <person name="Tang H."/>
            <person name="Guyot R."/>
            <person name="Kramer E.M."/>
            <person name="Hu Y."/>
            <person name="Yi X."/>
            <person name="Qi Y."/>
            <person name="Xu X."/>
            <person name="Gao Z."/>
            <person name="Pan H."/>
            <person name="Jian J."/>
            <person name="Tian Y."/>
            <person name="Yue Z."/>
            <person name="Xu Y."/>
        </authorList>
    </citation>
    <scope>NUCLEOTIDE SEQUENCE [LARGE SCALE GENOMIC DNA]</scope>
    <source>
        <strain evidence="7">cv. Dabenzi</strain>
    </source>
</reference>
<feature type="domain" description="Macro" evidence="4">
    <location>
        <begin position="101"/>
        <end position="195"/>
    </location>
</feature>
<organism evidence="6 7">
    <name type="scientific">Punica granatum</name>
    <name type="common">Pomegranate</name>
    <dbReference type="NCBI Taxonomy" id="22663"/>
    <lineage>
        <taxon>Eukaryota</taxon>
        <taxon>Viridiplantae</taxon>
        <taxon>Streptophyta</taxon>
        <taxon>Embryophyta</taxon>
        <taxon>Tracheophyta</taxon>
        <taxon>Spermatophyta</taxon>
        <taxon>Magnoliopsida</taxon>
        <taxon>eudicotyledons</taxon>
        <taxon>Gunneridae</taxon>
        <taxon>Pentapetalae</taxon>
        <taxon>rosids</taxon>
        <taxon>malvids</taxon>
        <taxon>Myrtales</taxon>
        <taxon>Lythraceae</taxon>
        <taxon>Punica</taxon>
    </lineage>
</organism>
<keyword evidence="1" id="KW-0677">Repeat</keyword>
<evidence type="ECO:0000259" key="4">
    <source>
        <dbReference type="Pfam" id="PF01661"/>
    </source>
</evidence>
<dbReference type="FunFam" id="1.25.40.10:FF:000212">
    <property type="entry name" value="Pentatricopeptide repeat-containing protein At2g03380, mitochondrial"/>
    <property type="match status" value="1"/>
</dbReference>
<dbReference type="Pfam" id="PF20431">
    <property type="entry name" value="E_motif"/>
    <property type="match status" value="1"/>
</dbReference>
<protein>
    <recommendedName>
        <fullName evidence="8">Macro domain-containing protein</fullName>
    </recommendedName>
</protein>
<dbReference type="InterPro" id="IPR002589">
    <property type="entry name" value="Macro_dom"/>
</dbReference>
<feature type="repeat" description="PPR" evidence="3">
    <location>
        <begin position="909"/>
        <end position="943"/>
    </location>
</feature>
<dbReference type="FunFam" id="1.25.40.10:FF:000344">
    <property type="entry name" value="Pentatricopeptide repeat-containing protein"/>
    <property type="match status" value="1"/>
</dbReference>
<dbReference type="Pfam" id="PF13041">
    <property type="entry name" value="PPR_2"/>
    <property type="match status" value="4"/>
</dbReference>
<dbReference type="Pfam" id="PF13716">
    <property type="entry name" value="CRAL_TRIO_2"/>
    <property type="match status" value="1"/>
</dbReference>
<feature type="domain" description="CRAL-TRIO" evidence="5">
    <location>
        <begin position="396"/>
        <end position="443"/>
    </location>
</feature>
<dbReference type="InterPro" id="IPR002885">
    <property type="entry name" value="PPR_rpt"/>
</dbReference>
<feature type="repeat" description="PPR" evidence="3">
    <location>
        <begin position="1010"/>
        <end position="1044"/>
    </location>
</feature>
<dbReference type="InterPro" id="IPR036865">
    <property type="entry name" value="CRAL-TRIO_dom_sf"/>
</dbReference>
<proteinExistence type="inferred from homology"/>
<evidence type="ECO:0000313" key="7">
    <source>
        <dbReference type="Proteomes" id="UP000197138"/>
    </source>
</evidence>
<evidence type="ECO:0008006" key="8">
    <source>
        <dbReference type="Google" id="ProtNLM"/>
    </source>
</evidence>
<dbReference type="PROSITE" id="PS51375">
    <property type="entry name" value="PPR"/>
    <property type="match status" value="6"/>
</dbReference>
<dbReference type="GO" id="GO:0003723">
    <property type="term" value="F:RNA binding"/>
    <property type="evidence" value="ECO:0007669"/>
    <property type="project" value="InterPro"/>
</dbReference>
<name>A0A218XY41_PUNGR</name>
<gene>
    <name evidence="6" type="ORF">CDL15_Pgr024247</name>
</gene>
<dbReference type="Gene3D" id="1.25.40.10">
    <property type="entry name" value="Tetratricopeptide repeat domain"/>
    <property type="match status" value="6"/>
</dbReference>
<dbReference type="Gene3D" id="3.40.220.10">
    <property type="entry name" value="Leucine Aminopeptidase, subunit E, domain 1"/>
    <property type="match status" value="2"/>
</dbReference>